<evidence type="ECO:0000313" key="3">
    <source>
        <dbReference type="Proteomes" id="UP000032434"/>
    </source>
</evidence>
<keyword evidence="1" id="KW-0812">Transmembrane</keyword>
<evidence type="ECO:0000313" key="2">
    <source>
        <dbReference type="EMBL" id="CDR30347.1"/>
    </source>
</evidence>
<feature type="transmembrane region" description="Helical" evidence="1">
    <location>
        <begin position="51"/>
        <end position="72"/>
    </location>
</feature>
<evidence type="ECO:0008006" key="4">
    <source>
        <dbReference type="Google" id="ProtNLM"/>
    </source>
</evidence>
<sequence length="169" mass="20079">MRKHMKKNKFEFVNNNEEEVFESKDSDVVTKNELTEEEKERRRKREFQIKVVKATIFLTLLSTLITLFGLFWQDDYSLMAIGDALWLTFAILLGTGWIMFVYNENIFSPLLHGLKTLGLMVVGKRPKEDYYHYMKNIQENPIPKFYYVIVFIFALITLIPALIIMFMFL</sequence>
<accession>A0A061AH99</accession>
<keyword evidence="1" id="KW-0472">Membrane</keyword>
<dbReference type="Proteomes" id="UP000032434">
    <property type="component" value="Chromosome 1"/>
</dbReference>
<evidence type="ECO:0000256" key="1">
    <source>
        <dbReference type="SAM" id="Phobius"/>
    </source>
</evidence>
<gene>
    <name evidence="2" type="ORF">Aocu_02740</name>
</gene>
<dbReference type="KEGG" id="aoc:Aocu_02740"/>
<protein>
    <recommendedName>
        <fullName evidence="4">DUF3899 domain-containing protein</fullName>
    </recommendedName>
</protein>
<dbReference type="AlphaFoldDB" id="A0A061AH99"/>
<name>A0A061AH99_9MOLU</name>
<feature type="transmembrane region" description="Helical" evidence="1">
    <location>
        <begin position="145"/>
        <end position="168"/>
    </location>
</feature>
<dbReference type="EMBL" id="LK028559">
    <property type="protein sequence ID" value="CDR30347.1"/>
    <property type="molecule type" value="Genomic_DNA"/>
</dbReference>
<dbReference type="PATRIC" id="fig|35623.3.peg.274"/>
<organism evidence="2 3">
    <name type="scientific">Acholeplasma oculi</name>
    <dbReference type="NCBI Taxonomy" id="35623"/>
    <lineage>
        <taxon>Bacteria</taxon>
        <taxon>Bacillati</taxon>
        <taxon>Mycoplasmatota</taxon>
        <taxon>Mollicutes</taxon>
        <taxon>Acholeplasmatales</taxon>
        <taxon>Acholeplasmataceae</taxon>
        <taxon>Acholeplasma</taxon>
    </lineage>
</organism>
<keyword evidence="1" id="KW-1133">Transmembrane helix</keyword>
<dbReference type="InParanoid" id="A0A061AH99"/>
<reference evidence="3" key="1">
    <citation type="submission" date="2014-05" db="EMBL/GenBank/DDBJ databases">
        <authorList>
            <person name="Kube M."/>
        </authorList>
    </citation>
    <scope>NUCLEOTIDE SEQUENCE [LARGE SCALE GENOMIC DNA]</scope>
</reference>
<feature type="transmembrane region" description="Helical" evidence="1">
    <location>
        <begin position="84"/>
        <end position="102"/>
    </location>
</feature>
<keyword evidence="3" id="KW-1185">Reference proteome</keyword>
<proteinExistence type="predicted"/>
<dbReference type="HOGENOM" id="CLU_1575058_0_0_14"/>
<dbReference type="STRING" id="35623.Aocu_02740"/>